<name>A0ACB8SZH1_9AGAM</name>
<sequence length="94" mass="10516">MTWFICLVSPHSSCPRLALARSVPSVNSQRRMCPLLQGLQSMRHAVYGESFGGPPRRTPHAFRLVPTAARNITLTTNILFSWWTKRSSESADAC</sequence>
<reference evidence="1" key="1">
    <citation type="submission" date="2021-03" db="EMBL/GenBank/DDBJ databases">
        <authorList>
            <consortium name="DOE Joint Genome Institute"/>
            <person name="Ahrendt S."/>
            <person name="Looney B.P."/>
            <person name="Miyauchi S."/>
            <person name="Morin E."/>
            <person name="Drula E."/>
            <person name="Courty P.E."/>
            <person name="Chicoki N."/>
            <person name="Fauchery L."/>
            <person name="Kohler A."/>
            <person name="Kuo A."/>
            <person name="Labutti K."/>
            <person name="Pangilinan J."/>
            <person name="Lipzen A."/>
            <person name="Riley R."/>
            <person name="Andreopoulos W."/>
            <person name="He G."/>
            <person name="Johnson J."/>
            <person name="Barry K.W."/>
            <person name="Grigoriev I.V."/>
            <person name="Nagy L."/>
            <person name="Hibbett D."/>
            <person name="Henrissat B."/>
            <person name="Matheny P.B."/>
            <person name="Labbe J."/>
            <person name="Martin F."/>
        </authorList>
    </citation>
    <scope>NUCLEOTIDE SEQUENCE</scope>
    <source>
        <strain evidence="1">HHB10654</strain>
    </source>
</reference>
<evidence type="ECO:0000313" key="1">
    <source>
        <dbReference type="EMBL" id="KAI0061116.1"/>
    </source>
</evidence>
<gene>
    <name evidence="1" type="ORF">BV25DRAFT_794181</name>
</gene>
<dbReference type="EMBL" id="MU277214">
    <property type="protein sequence ID" value="KAI0061116.1"/>
    <property type="molecule type" value="Genomic_DNA"/>
</dbReference>
<evidence type="ECO:0000313" key="2">
    <source>
        <dbReference type="Proteomes" id="UP000814140"/>
    </source>
</evidence>
<reference evidence="1" key="2">
    <citation type="journal article" date="2022" name="New Phytol.">
        <title>Evolutionary transition to the ectomycorrhizal habit in the genomes of a hyperdiverse lineage of mushroom-forming fungi.</title>
        <authorList>
            <person name="Looney B."/>
            <person name="Miyauchi S."/>
            <person name="Morin E."/>
            <person name="Drula E."/>
            <person name="Courty P.E."/>
            <person name="Kohler A."/>
            <person name="Kuo A."/>
            <person name="LaButti K."/>
            <person name="Pangilinan J."/>
            <person name="Lipzen A."/>
            <person name="Riley R."/>
            <person name="Andreopoulos W."/>
            <person name="He G."/>
            <person name="Johnson J."/>
            <person name="Nolan M."/>
            <person name="Tritt A."/>
            <person name="Barry K.W."/>
            <person name="Grigoriev I.V."/>
            <person name="Nagy L.G."/>
            <person name="Hibbett D."/>
            <person name="Henrissat B."/>
            <person name="Matheny P.B."/>
            <person name="Labbe J."/>
            <person name="Martin F.M."/>
        </authorList>
    </citation>
    <scope>NUCLEOTIDE SEQUENCE</scope>
    <source>
        <strain evidence="1">HHB10654</strain>
    </source>
</reference>
<dbReference type="Proteomes" id="UP000814140">
    <property type="component" value="Unassembled WGS sequence"/>
</dbReference>
<comment type="caution">
    <text evidence="1">The sequence shown here is derived from an EMBL/GenBank/DDBJ whole genome shotgun (WGS) entry which is preliminary data.</text>
</comment>
<protein>
    <submittedName>
        <fullName evidence="1">Uncharacterized protein</fullName>
    </submittedName>
</protein>
<proteinExistence type="predicted"/>
<organism evidence="1 2">
    <name type="scientific">Artomyces pyxidatus</name>
    <dbReference type="NCBI Taxonomy" id="48021"/>
    <lineage>
        <taxon>Eukaryota</taxon>
        <taxon>Fungi</taxon>
        <taxon>Dikarya</taxon>
        <taxon>Basidiomycota</taxon>
        <taxon>Agaricomycotina</taxon>
        <taxon>Agaricomycetes</taxon>
        <taxon>Russulales</taxon>
        <taxon>Auriscalpiaceae</taxon>
        <taxon>Artomyces</taxon>
    </lineage>
</organism>
<accession>A0ACB8SZH1</accession>
<keyword evidence="2" id="KW-1185">Reference proteome</keyword>